<dbReference type="Pfam" id="PF00501">
    <property type="entry name" value="AMP-binding"/>
    <property type="match status" value="1"/>
</dbReference>
<keyword evidence="3" id="KW-0597">Phosphoprotein</keyword>
<dbReference type="SMART" id="SM00823">
    <property type="entry name" value="PKS_PP"/>
    <property type="match status" value="1"/>
</dbReference>
<reference evidence="8" key="1">
    <citation type="journal article" date="2019" name="Int. J. Syst. Evol. Microbiol.">
        <title>The Global Catalogue of Microorganisms (GCM) 10K type strain sequencing project: providing services to taxonomists for standard genome sequencing and annotation.</title>
        <authorList>
            <consortium name="The Broad Institute Genomics Platform"/>
            <consortium name="The Broad Institute Genome Sequencing Center for Infectious Disease"/>
            <person name="Wu L."/>
            <person name="Ma J."/>
        </authorList>
    </citation>
    <scope>NUCLEOTIDE SEQUENCE [LARGE SCALE GENOMIC DNA]</scope>
    <source>
        <strain evidence="8">SHR3</strain>
    </source>
</reference>
<proteinExistence type="inferred from homology"/>
<dbReference type="SUPFAM" id="SSF69593">
    <property type="entry name" value="Glycerol-3-phosphate (1)-acyltransferase"/>
    <property type="match status" value="1"/>
</dbReference>
<protein>
    <submittedName>
        <fullName evidence="7">AMP-binding protein</fullName>
    </submittedName>
</protein>
<evidence type="ECO:0000256" key="3">
    <source>
        <dbReference type="ARBA" id="ARBA00022553"/>
    </source>
</evidence>
<dbReference type="CDD" id="cd05931">
    <property type="entry name" value="FAAL"/>
    <property type="match status" value="1"/>
</dbReference>
<dbReference type="PANTHER" id="PTHR22754:SF32">
    <property type="entry name" value="DISCO-INTERACTING PROTEIN 2"/>
    <property type="match status" value="1"/>
</dbReference>
<dbReference type="InterPro" id="IPR000873">
    <property type="entry name" value="AMP-dep_synth/lig_dom"/>
</dbReference>
<dbReference type="CDD" id="cd07989">
    <property type="entry name" value="LPLAT_AGPAT-like"/>
    <property type="match status" value="1"/>
</dbReference>
<dbReference type="SUPFAM" id="SSF56801">
    <property type="entry name" value="Acetyl-CoA synthetase-like"/>
    <property type="match status" value="1"/>
</dbReference>
<feature type="domain" description="Carrier" evidence="6">
    <location>
        <begin position="7"/>
        <end position="86"/>
    </location>
</feature>
<keyword evidence="8" id="KW-1185">Reference proteome</keyword>
<keyword evidence="2" id="KW-0596">Phosphopantetheine</keyword>
<feature type="transmembrane region" description="Helical" evidence="5">
    <location>
        <begin position="699"/>
        <end position="721"/>
    </location>
</feature>
<dbReference type="InterPro" id="IPR036736">
    <property type="entry name" value="ACP-like_sf"/>
</dbReference>
<evidence type="ECO:0000256" key="4">
    <source>
        <dbReference type="ARBA" id="ARBA00022598"/>
    </source>
</evidence>
<keyword evidence="4" id="KW-0436">Ligase</keyword>
<dbReference type="Gene3D" id="3.40.50.12780">
    <property type="entry name" value="N-terminal domain of ligase-like"/>
    <property type="match status" value="1"/>
</dbReference>
<keyword evidence="5" id="KW-0472">Membrane</keyword>
<dbReference type="Gene3D" id="1.10.1200.10">
    <property type="entry name" value="ACP-like"/>
    <property type="match status" value="1"/>
</dbReference>
<name>A0ABW1AT36_9RHOO</name>
<evidence type="ECO:0000256" key="1">
    <source>
        <dbReference type="ARBA" id="ARBA00006432"/>
    </source>
</evidence>
<dbReference type="Pfam" id="PF00550">
    <property type="entry name" value="PP-binding"/>
    <property type="match status" value="1"/>
</dbReference>
<keyword evidence="5" id="KW-1133">Transmembrane helix</keyword>
<dbReference type="InterPro" id="IPR042099">
    <property type="entry name" value="ANL_N_sf"/>
</dbReference>
<dbReference type="SUPFAM" id="SSF47336">
    <property type="entry name" value="ACP-like"/>
    <property type="match status" value="1"/>
</dbReference>
<accession>A0ABW1AT36</accession>
<evidence type="ECO:0000256" key="5">
    <source>
        <dbReference type="SAM" id="Phobius"/>
    </source>
</evidence>
<dbReference type="SMART" id="SM00563">
    <property type="entry name" value="PlsC"/>
    <property type="match status" value="1"/>
</dbReference>
<dbReference type="Proteomes" id="UP001595974">
    <property type="component" value="Unassembled WGS sequence"/>
</dbReference>
<dbReference type="InterPro" id="IPR020845">
    <property type="entry name" value="AMP-binding_CS"/>
</dbReference>
<dbReference type="PROSITE" id="PS00455">
    <property type="entry name" value="AMP_BINDING"/>
    <property type="match status" value="1"/>
</dbReference>
<organism evidence="7 8">
    <name type="scientific">Thauera sinica</name>
    <dbReference type="NCBI Taxonomy" id="2665146"/>
    <lineage>
        <taxon>Bacteria</taxon>
        <taxon>Pseudomonadati</taxon>
        <taxon>Pseudomonadota</taxon>
        <taxon>Betaproteobacteria</taxon>
        <taxon>Rhodocyclales</taxon>
        <taxon>Zoogloeaceae</taxon>
        <taxon>Thauera</taxon>
    </lineage>
</organism>
<dbReference type="InterPro" id="IPR045851">
    <property type="entry name" value="AMP-bd_C_sf"/>
</dbReference>
<dbReference type="InterPro" id="IPR002123">
    <property type="entry name" value="Plipid/glycerol_acylTrfase"/>
</dbReference>
<evidence type="ECO:0000256" key="2">
    <source>
        <dbReference type="ARBA" id="ARBA00022450"/>
    </source>
</evidence>
<dbReference type="PROSITE" id="PS50075">
    <property type="entry name" value="CARRIER"/>
    <property type="match status" value="1"/>
</dbReference>
<sequence>MSTPQGGAVEAEVLRIVGELVGELRAGRPAAAALDSHLERDLGLDSLARVELLARLERSAGVRLPPDTLAAAETPRQLAQALHDAHPDIAAAVPEPVAAAPAREHVEAPAAATLVEVLQWHAQHWRQRVHVRLLHDDAEVAALSYGALLDSGLQMAAGLRRTGLQPGDAVAIMLPTGLEFFAGFFGALLAGGVPVPMYPPTRPSQLEDHLRRQAGILASCGAPVLLTVAEARLAAGVLRAQTPTLRHVVTPPELQEDGAAGTAAPASAGGLALLQYTSGSTGNPKGVMLTHANLLANIRAWSGAIALAPGDVCVSWLPLYHDMGLIGTWLGSLYNGNPLVLMPPLDFLSRPVNWLRAIHRYRGTITAAPNFAFELVVRHAARAELAGLDLSCWRLAINGAEPVSPDTMERFCAHLAPAGFRREAMTPLYGLAENAVGLTVPAPGRGPLIDRVRRDTFLRRALAVPAADVGDADAIRFVGCGRPLPGHALRVVDAGGTPLPERQVGRIEFQGPSATAGYYRNPEETARLFDGDWLDTGDLGYLAGGELFVTGRVKDMIIRGGRNLYPYELEEAIGALPGVRRGCVAVFGALDRATAGERLVAVVETREDADEARRTLVRAVEDLALERLGLPLDEVVLAPPHSVLKTSSGKIRRAATRDLYLAGALGSRRGVRMQMLRLAAAGLAAQGRHLLARCGALSWAGWAWAMLLVLAPPVWLAVVALRRPARGWRIARHGARAYARLIGVPVEVEGTVNLPPQVPCVVAANHASYVDGLVAVAALARPFTFVAKRELGEHPIAGPFLRGLGAAFVERFSLADSVGAARELGERARAGESLFFFPEGTFVRRAGLREFRLGAFLTAAEAGLEVVPLAIRGTRAVLPDETWMPRRAAITVHLDEPLAASGRTWQAAVALRDAVRARILARCGEPDLAG</sequence>
<evidence type="ECO:0000313" key="7">
    <source>
        <dbReference type="EMBL" id="MFC5770320.1"/>
    </source>
</evidence>
<dbReference type="InterPro" id="IPR020806">
    <property type="entry name" value="PKS_PP-bd"/>
</dbReference>
<evidence type="ECO:0000313" key="8">
    <source>
        <dbReference type="Proteomes" id="UP001595974"/>
    </source>
</evidence>
<comment type="similarity">
    <text evidence="1">Belongs to the ATP-dependent AMP-binding enzyme family.</text>
</comment>
<dbReference type="InterPro" id="IPR040097">
    <property type="entry name" value="FAAL/FAAC"/>
</dbReference>
<comment type="caution">
    <text evidence="7">The sequence shown here is derived from an EMBL/GenBank/DDBJ whole genome shotgun (WGS) entry which is preliminary data.</text>
</comment>
<evidence type="ECO:0000259" key="6">
    <source>
        <dbReference type="PROSITE" id="PS50075"/>
    </source>
</evidence>
<dbReference type="PANTHER" id="PTHR22754">
    <property type="entry name" value="DISCO-INTERACTING PROTEIN 2 DIP2 -RELATED"/>
    <property type="match status" value="1"/>
</dbReference>
<dbReference type="EMBL" id="JBHSOG010000049">
    <property type="protein sequence ID" value="MFC5770320.1"/>
    <property type="molecule type" value="Genomic_DNA"/>
</dbReference>
<dbReference type="Gene3D" id="3.30.300.30">
    <property type="match status" value="1"/>
</dbReference>
<dbReference type="Pfam" id="PF01553">
    <property type="entry name" value="Acyltransferase"/>
    <property type="match status" value="1"/>
</dbReference>
<keyword evidence="5" id="KW-0812">Transmembrane</keyword>
<dbReference type="InterPro" id="IPR009081">
    <property type="entry name" value="PP-bd_ACP"/>
</dbReference>
<dbReference type="RefSeq" id="WP_096449970.1">
    <property type="nucleotide sequence ID" value="NZ_JBHSOG010000049.1"/>
</dbReference>
<gene>
    <name evidence="7" type="ORF">ACFPTN_13130</name>
</gene>